<accession>A0A6J4KGK7</accession>
<gene>
    <name evidence="2" type="ORF">AVDCRST_MAG71-347</name>
</gene>
<name>A0A6J4KGK7_9GAMM</name>
<feature type="region of interest" description="Disordered" evidence="1">
    <location>
        <begin position="1"/>
        <end position="45"/>
    </location>
</feature>
<reference evidence="2" key="1">
    <citation type="submission" date="2020-02" db="EMBL/GenBank/DDBJ databases">
        <authorList>
            <person name="Meier V. D."/>
        </authorList>
    </citation>
    <scope>NUCLEOTIDE SEQUENCE</scope>
    <source>
        <strain evidence="2">AVDCRST_MAG71</strain>
    </source>
</reference>
<sequence length="45" mass="4907">GPRHWAGSDSVQAHPMPCAIHTDGTSGRGRTGVQRAGRRRIAWRV</sequence>
<feature type="compositionally biased region" description="Basic residues" evidence="1">
    <location>
        <begin position="36"/>
        <end position="45"/>
    </location>
</feature>
<proteinExistence type="predicted"/>
<evidence type="ECO:0000313" key="2">
    <source>
        <dbReference type="EMBL" id="CAA9305112.1"/>
    </source>
</evidence>
<evidence type="ECO:0000256" key="1">
    <source>
        <dbReference type="SAM" id="MobiDB-lite"/>
    </source>
</evidence>
<organism evidence="2">
    <name type="scientific">uncultured Lysobacter sp</name>
    <dbReference type="NCBI Taxonomy" id="271060"/>
    <lineage>
        <taxon>Bacteria</taxon>
        <taxon>Pseudomonadati</taxon>
        <taxon>Pseudomonadota</taxon>
        <taxon>Gammaproteobacteria</taxon>
        <taxon>Lysobacterales</taxon>
        <taxon>Lysobacteraceae</taxon>
        <taxon>Lysobacter</taxon>
        <taxon>environmental samples</taxon>
    </lineage>
</organism>
<protein>
    <submittedName>
        <fullName evidence="2">Uncharacterized protein</fullName>
    </submittedName>
</protein>
<feature type="non-terminal residue" evidence="2">
    <location>
        <position position="1"/>
    </location>
</feature>
<dbReference type="EMBL" id="CADCUA010000096">
    <property type="protein sequence ID" value="CAA9305112.1"/>
    <property type="molecule type" value="Genomic_DNA"/>
</dbReference>
<dbReference type="AlphaFoldDB" id="A0A6J4KGK7"/>
<feature type="non-terminal residue" evidence="2">
    <location>
        <position position="45"/>
    </location>
</feature>